<dbReference type="GO" id="GO:0004497">
    <property type="term" value="F:monooxygenase activity"/>
    <property type="evidence" value="ECO:0007669"/>
    <property type="project" value="InterPro"/>
</dbReference>
<evidence type="ECO:0000256" key="3">
    <source>
        <dbReference type="ARBA" id="ARBA00022827"/>
    </source>
</evidence>
<dbReference type="SUPFAM" id="SSF51905">
    <property type="entry name" value="FAD/NAD(P)-binding domain"/>
    <property type="match status" value="1"/>
</dbReference>
<dbReference type="Gene3D" id="3.50.50.60">
    <property type="entry name" value="FAD/NAD(P)-binding domain"/>
    <property type="match status" value="1"/>
</dbReference>
<sequence>MAEFKIIIAGGGIAGLTLANMLERFDLDYVLLEAHSEIAPPVGASIGLFPNGLRILDQLGCYERIANLSVQHLEVAYMRDRKGDVLSALHQMFKHLERRYGYGLLFFDRQKLLEILHDTIKHKDRVLLNRKVSNIDLIDGGVNVTTADGSVYTGTLVVGADGIHSKVRSLMRDLGNKLQPGYFPAKEEDNVPCYYRCSFGIAQHVPGWVAGEQNIVMGNGQSQLVVSGPEGRVYWFLFDKLPQEKYGKDIPKYTQEDEADFVKQNYNLPITRKVTFGHVFDKRLSSALTPLHEIVYQKWFFKRIITFGDSAHKSTVHVATMAYAWSHPNISIGRAFFGLPNPFRAEWNITTISEQIATFFRYDAVTALAGYIGGNLYSIWDLRRLGYIQTRSAVKAALAVIVGQFMIGPGATWAGLWSWREDVIAGLARWSGV</sequence>
<dbReference type="AlphaFoldDB" id="I8TXM4"/>
<evidence type="ECO:0000256" key="2">
    <source>
        <dbReference type="ARBA" id="ARBA00022630"/>
    </source>
</evidence>
<protein>
    <recommendedName>
        <fullName evidence="5">FAD-binding domain-containing protein</fullName>
    </recommendedName>
</protein>
<proteinExistence type="inferred from homology"/>
<dbReference type="PANTHER" id="PTHR47356:SF2">
    <property type="entry name" value="FAD-BINDING DOMAIN-CONTAINING PROTEIN-RELATED"/>
    <property type="match status" value="1"/>
</dbReference>
<evidence type="ECO:0000259" key="5">
    <source>
        <dbReference type="Pfam" id="PF01494"/>
    </source>
</evidence>
<evidence type="ECO:0000313" key="6">
    <source>
        <dbReference type="EMBL" id="EIT78978.1"/>
    </source>
</evidence>
<dbReference type="EMBL" id="AKHY01000132">
    <property type="protein sequence ID" value="EIT78978.1"/>
    <property type="molecule type" value="Genomic_DNA"/>
</dbReference>
<comment type="caution">
    <text evidence="6">The sequence shown here is derived from an EMBL/GenBank/DDBJ whole genome shotgun (WGS) entry which is preliminary data.</text>
</comment>
<reference evidence="6 7" key="1">
    <citation type="journal article" date="2012" name="Eukaryot. Cell">
        <title>Draft genome sequence of Aspergillus oryzae strain 3.042.</title>
        <authorList>
            <person name="Zhao G."/>
            <person name="Yao Y."/>
            <person name="Qi W."/>
            <person name="Wang C."/>
            <person name="Hou L."/>
            <person name="Zeng B."/>
            <person name="Cao X."/>
        </authorList>
    </citation>
    <scope>NUCLEOTIDE SEQUENCE [LARGE SCALE GENOMIC DNA]</scope>
    <source>
        <strain evidence="6 7">3.042</strain>
    </source>
</reference>
<feature type="domain" description="FAD-binding" evidence="5">
    <location>
        <begin position="4"/>
        <end position="169"/>
    </location>
</feature>
<dbReference type="Proteomes" id="UP000002812">
    <property type="component" value="Unassembled WGS sequence"/>
</dbReference>
<keyword evidence="3" id="KW-0274">FAD</keyword>
<dbReference type="OrthoDB" id="10029326at2759"/>
<dbReference type="InterPro" id="IPR036188">
    <property type="entry name" value="FAD/NAD-bd_sf"/>
</dbReference>
<dbReference type="InterPro" id="IPR050562">
    <property type="entry name" value="FAD_mOase_fung"/>
</dbReference>
<name>I8TXM4_ASPO3</name>
<dbReference type="PANTHER" id="PTHR47356">
    <property type="entry name" value="FAD-DEPENDENT MONOOXYGENASE ASQG-RELATED"/>
    <property type="match status" value="1"/>
</dbReference>
<keyword evidence="2" id="KW-0285">Flavoprotein</keyword>
<dbReference type="GO" id="GO:0071949">
    <property type="term" value="F:FAD binding"/>
    <property type="evidence" value="ECO:0007669"/>
    <property type="project" value="InterPro"/>
</dbReference>
<comment type="similarity">
    <text evidence="1">Belongs to the paxM FAD-dependent monooxygenase family.</text>
</comment>
<dbReference type="PRINTS" id="PR00420">
    <property type="entry name" value="RNGMNOXGNASE"/>
</dbReference>
<dbReference type="InterPro" id="IPR002938">
    <property type="entry name" value="FAD-bd"/>
</dbReference>
<evidence type="ECO:0000256" key="1">
    <source>
        <dbReference type="ARBA" id="ARBA00007992"/>
    </source>
</evidence>
<dbReference type="HOGENOM" id="CLU_009665_12_1_1"/>
<accession>I8TXM4</accession>
<keyword evidence="4" id="KW-0560">Oxidoreductase</keyword>
<reference evidence="7" key="2">
    <citation type="submission" date="2012-06" db="EMBL/GenBank/DDBJ databases">
        <title>Comparative genomic analyses of Aspergillus oryzae 3.042 and A. oryzae RIB40 for soy-sauce fermentation.</title>
        <authorList>
            <person name="Zhao G."/>
            <person name="Hou L."/>
            <person name="Wang C."/>
            <person name="Cao X."/>
        </authorList>
    </citation>
    <scope>NUCLEOTIDE SEQUENCE [LARGE SCALE GENOMIC DNA]</scope>
    <source>
        <strain evidence="7">3.042</strain>
    </source>
</reference>
<evidence type="ECO:0000256" key="4">
    <source>
        <dbReference type="ARBA" id="ARBA00023002"/>
    </source>
</evidence>
<organism evidence="6 7">
    <name type="scientific">Aspergillus oryzae (strain 3.042)</name>
    <name type="common">Yellow koji mold</name>
    <dbReference type="NCBI Taxonomy" id="1160506"/>
    <lineage>
        <taxon>Eukaryota</taxon>
        <taxon>Fungi</taxon>
        <taxon>Dikarya</taxon>
        <taxon>Ascomycota</taxon>
        <taxon>Pezizomycotina</taxon>
        <taxon>Eurotiomycetes</taxon>
        <taxon>Eurotiomycetidae</taxon>
        <taxon>Eurotiales</taxon>
        <taxon>Aspergillaceae</taxon>
        <taxon>Aspergillus</taxon>
        <taxon>Aspergillus subgen. Circumdati</taxon>
    </lineage>
</organism>
<evidence type="ECO:0000313" key="7">
    <source>
        <dbReference type="Proteomes" id="UP000002812"/>
    </source>
</evidence>
<gene>
    <name evidence="6" type="ORF">Ao3042_04648</name>
</gene>
<dbReference type="Pfam" id="PF01494">
    <property type="entry name" value="FAD_binding_3"/>
    <property type="match status" value="1"/>
</dbReference>